<evidence type="ECO:0000313" key="2">
    <source>
        <dbReference type="EMBL" id="VAW84764.1"/>
    </source>
</evidence>
<sequence length="212" mass="23013">MLTQVFSVANQKGGTGKTTLSMNLAAGLSRRGRTLIIDADPQGSAGQWAGLSPDEHPFPVSVISIGSNLGREVSRMRQDYQYLVIDCPPTLETGVAQSAMTVSDKILVPVLPSPVDLWASVRLADAIEQVKIYNSKLEAYILVNQLEPRNAMSKGMSQALAEFDIPALQGGLRRRAVYRNSALEGMSVYCMGKRGQPAVEEMEFLIEEILAS</sequence>
<reference evidence="2" key="1">
    <citation type="submission" date="2018-06" db="EMBL/GenBank/DDBJ databases">
        <authorList>
            <person name="Zhirakovskaya E."/>
        </authorList>
    </citation>
    <scope>NUCLEOTIDE SEQUENCE</scope>
</reference>
<dbReference type="PANTHER" id="PTHR13696">
    <property type="entry name" value="P-LOOP CONTAINING NUCLEOSIDE TRIPHOSPHATE HYDROLASE"/>
    <property type="match status" value="1"/>
</dbReference>
<accession>A0A3B0ZTL8</accession>
<dbReference type="NCBIfam" id="NF041546">
    <property type="entry name" value="ParA_partition"/>
    <property type="match status" value="1"/>
</dbReference>
<name>A0A3B0ZTL8_9ZZZZ</name>
<organism evidence="2">
    <name type="scientific">hydrothermal vent metagenome</name>
    <dbReference type="NCBI Taxonomy" id="652676"/>
    <lineage>
        <taxon>unclassified sequences</taxon>
        <taxon>metagenomes</taxon>
        <taxon>ecological metagenomes</taxon>
    </lineage>
</organism>
<evidence type="ECO:0000259" key="1">
    <source>
        <dbReference type="Pfam" id="PF01656"/>
    </source>
</evidence>
<dbReference type="InterPro" id="IPR002586">
    <property type="entry name" value="CobQ/CobB/MinD/ParA_Nub-bd_dom"/>
</dbReference>
<feature type="domain" description="CobQ/CobB/MinD/ParA nucleotide binding" evidence="1">
    <location>
        <begin position="7"/>
        <end position="187"/>
    </location>
</feature>
<dbReference type="InterPro" id="IPR050678">
    <property type="entry name" value="DNA_Partitioning_ATPase"/>
</dbReference>
<gene>
    <name evidence="2" type="ORF">MNBD_GAMMA16-1341</name>
</gene>
<dbReference type="CDD" id="cd02042">
    <property type="entry name" value="ParAB_family"/>
    <property type="match status" value="1"/>
</dbReference>
<proteinExistence type="predicted"/>
<protein>
    <submittedName>
        <fullName evidence="2">ParA-like protein</fullName>
    </submittedName>
</protein>
<dbReference type="AlphaFoldDB" id="A0A3B0ZTL8"/>
<dbReference type="InterPro" id="IPR048089">
    <property type="entry name" value="McdA"/>
</dbReference>
<dbReference type="Pfam" id="PF01656">
    <property type="entry name" value="CbiA"/>
    <property type="match status" value="1"/>
</dbReference>
<dbReference type="Gene3D" id="3.40.50.300">
    <property type="entry name" value="P-loop containing nucleotide triphosphate hydrolases"/>
    <property type="match status" value="1"/>
</dbReference>
<dbReference type="EMBL" id="UOFO01000052">
    <property type="protein sequence ID" value="VAW84764.1"/>
    <property type="molecule type" value="Genomic_DNA"/>
</dbReference>
<dbReference type="InterPro" id="IPR027417">
    <property type="entry name" value="P-loop_NTPase"/>
</dbReference>
<dbReference type="SUPFAM" id="SSF52540">
    <property type="entry name" value="P-loop containing nucleoside triphosphate hydrolases"/>
    <property type="match status" value="1"/>
</dbReference>
<dbReference type="PANTHER" id="PTHR13696:SF96">
    <property type="entry name" value="COBQ_COBB_MIND_PARA NUCLEOTIDE BINDING DOMAIN-CONTAINING PROTEIN"/>
    <property type="match status" value="1"/>
</dbReference>
<dbReference type="PIRSF" id="PIRSF009320">
    <property type="entry name" value="Nuc_binding_HP_1000"/>
    <property type="match status" value="1"/>
</dbReference>